<evidence type="ECO:0000256" key="13">
    <source>
        <dbReference type="ARBA" id="ARBA00023152"/>
    </source>
</evidence>
<dbReference type="InterPro" id="IPR022953">
    <property type="entry name" value="ATP_PFK"/>
</dbReference>
<reference evidence="16 17" key="1">
    <citation type="journal article" date="2007" name="Proc. Natl. Acad. Sci. U.S.A.">
        <title>Dandruff-associated Malassezia genomes reveal convergent and divergent virulence traits shared with plant and human fungal pathogens.</title>
        <authorList>
            <person name="Xu J."/>
            <person name="Saunders C.W."/>
            <person name="Hu P."/>
            <person name="Grant R.A."/>
            <person name="Boekhout T."/>
            <person name="Kuramae E.E."/>
            <person name="Kronstad J.W."/>
            <person name="Deangelis Y.M."/>
            <person name="Reeder N.L."/>
            <person name="Johnstone K.R."/>
            <person name="Leland M."/>
            <person name="Fieno A.M."/>
            <person name="Begley W.M."/>
            <person name="Sun Y."/>
            <person name="Lacey M.P."/>
            <person name="Chaudhary T."/>
            <person name="Keough T."/>
            <person name="Chu L."/>
            <person name="Sears R."/>
            <person name="Yuan B."/>
            <person name="Dawson T.L.Jr."/>
        </authorList>
    </citation>
    <scope>NUCLEOTIDE SEQUENCE [LARGE SCALE GENOMIC DNA]</scope>
    <source>
        <strain evidence="17">ATCC MYA-4612 / CBS 7966</strain>
    </source>
</reference>
<evidence type="ECO:0000256" key="5">
    <source>
        <dbReference type="ARBA" id="ARBA00022490"/>
    </source>
</evidence>
<dbReference type="GO" id="GO:0005945">
    <property type="term" value="C:6-phosphofructokinase complex"/>
    <property type="evidence" value="ECO:0007669"/>
    <property type="project" value="TreeGrafter"/>
</dbReference>
<dbReference type="NCBIfam" id="TIGR02478">
    <property type="entry name" value="6PF1K_euk"/>
    <property type="match status" value="1"/>
</dbReference>
<gene>
    <name evidence="16" type="ORF">MGL_0801</name>
</gene>
<dbReference type="GeneID" id="5856514"/>
<evidence type="ECO:0000256" key="8">
    <source>
        <dbReference type="ARBA" id="ARBA00022723"/>
    </source>
</evidence>
<dbReference type="OrthoDB" id="537915at2759"/>
<evidence type="ECO:0000256" key="1">
    <source>
        <dbReference type="ARBA" id="ARBA00001946"/>
    </source>
</evidence>
<evidence type="ECO:0000313" key="16">
    <source>
        <dbReference type="EMBL" id="EDP44994.1"/>
    </source>
</evidence>
<organism evidence="16 17">
    <name type="scientific">Malassezia globosa (strain ATCC MYA-4612 / CBS 7966)</name>
    <name type="common">Dandruff-associated fungus</name>
    <dbReference type="NCBI Taxonomy" id="425265"/>
    <lineage>
        <taxon>Eukaryota</taxon>
        <taxon>Fungi</taxon>
        <taxon>Dikarya</taxon>
        <taxon>Basidiomycota</taxon>
        <taxon>Ustilaginomycotina</taxon>
        <taxon>Malasseziomycetes</taxon>
        <taxon>Malasseziales</taxon>
        <taxon>Malasseziaceae</taxon>
        <taxon>Malassezia</taxon>
    </lineage>
</organism>
<comment type="pathway">
    <text evidence="3">Carbohydrate degradation; glycolysis; D-glyceraldehyde 3-phosphate and glycerone phosphate from D-glucose: step 3/4.</text>
</comment>
<dbReference type="FunFam" id="3.40.50.460:FF:000008">
    <property type="entry name" value="ATP-dependent 6-phosphofructokinase"/>
    <property type="match status" value="1"/>
</dbReference>
<dbReference type="PANTHER" id="PTHR13697:SF4">
    <property type="entry name" value="ATP-DEPENDENT 6-PHOSPHOFRUCTOKINASE"/>
    <property type="match status" value="1"/>
</dbReference>
<keyword evidence="11" id="KW-0067">ATP-binding</keyword>
<comment type="catalytic activity">
    <reaction evidence="14">
        <text>beta-D-fructose 6-phosphate + ATP = beta-D-fructose 1,6-bisphosphate + ADP + H(+)</text>
        <dbReference type="Rhea" id="RHEA:16109"/>
        <dbReference type="ChEBI" id="CHEBI:15378"/>
        <dbReference type="ChEBI" id="CHEBI:30616"/>
        <dbReference type="ChEBI" id="CHEBI:32966"/>
        <dbReference type="ChEBI" id="CHEBI:57634"/>
        <dbReference type="ChEBI" id="CHEBI:456216"/>
        <dbReference type="EC" id="2.7.1.11"/>
    </reaction>
</comment>
<dbReference type="InterPro" id="IPR000023">
    <property type="entry name" value="Phosphofructokinase_dom"/>
</dbReference>
<proteinExistence type="predicted"/>
<keyword evidence="6" id="KW-0021">Allosteric enzyme</keyword>
<dbReference type="RefSeq" id="XP_001732208.1">
    <property type="nucleotide sequence ID" value="XM_001732156.1"/>
</dbReference>
<dbReference type="Gene3D" id="3.40.50.460">
    <property type="entry name" value="Phosphofructokinase domain"/>
    <property type="match status" value="2"/>
</dbReference>
<dbReference type="GO" id="GO:0030388">
    <property type="term" value="P:fructose 1,6-bisphosphate metabolic process"/>
    <property type="evidence" value="ECO:0007669"/>
    <property type="project" value="TreeGrafter"/>
</dbReference>
<dbReference type="Pfam" id="PF00365">
    <property type="entry name" value="PFK"/>
    <property type="match status" value="2"/>
</dbReference>
<dbReference type="VEuPathDB" id="FungiDB:MGL_0801"/>
<dbReference type="GO" id="GO:0016208">
    <property type="term" value="F:AMP binding"/>
    <property type="evidence" value="ECO:0007669"/>
    <property type="project" value="TreeGrafter"/>
</dbReference>
<keyword evidence="13" id="KW-0324">Glycolysis</keyword>
<evidence type="ECO:0000256" key="12">
    <source>
        <dbReference type="ARBA" id="ARBA00022842"/>
    </source>
</evidence>
<keyword evidence="9" id="KW-0547">Nucleotide-binding</keyword>
<feature type="domain" description="Phosphofructokinase" evidence="15">
    <location>
        <begin position="1"/>
        <end position="328"/>
    </location>
</feature>
<dbReference type="Gene3D" id="3.40.50.450">
    <property type="match status" value="2"/>
</dbReference>
<protein>
    <recommendedName>
        <fullName evidence="4">6-phosphofructokinase</fullName>
        <ecNumber evidence="4">2.7.1.11</ecNumber>
    </recommendedName>
</protein>
<dbReference type="KEGG" id="mgl:MGL_0801"/>
<evidence type="ECO:0000256" key="6">
    <source>
        <dbReference type="ARBA" id="ARBA00022533"/>
    </source>
</evidence>
<evidence type="ECO:0000313" key="17">
    <source>
        <dbReference type="Proteomes" id="UP000008837"/>
    </source>
</evidence>
<comment type="cofactor">
    <cofactor evidence="1">
        <name>Mg(2+)</name>
        <dbReference type="ChEBI" id="CHEBI:18420"/>
    </cofactor>
</comment>
<dbReference type="STRING" id="425265.A8PUY8"/>
<dbReference type="Proteomes" id="UP000008837">
    <property type="component" value="Unassembled WGS sequence"/>
</dbReference>
<dbReference type="GO" id="GO:0006002">
    <property type="term" value="P:fructose 6-phosphate metabolic process"/>
    <property type="evidence" value="ECO:0007669"/>
    <property type="project" value="InterPro"/>
</dbReference>
<dbReference type="GO" id="GO:0048029">
    <property type="term" value="F:monosaccharide binding"/>
    <property type="evidence" value="ECO:0007669"/>
    <property type="project" value="TreeGrafter"/>
</dbReference>
<keyword evidence="10" id="KW-0418">Kinase</keyword>
<dbReference type="GO" id="GO:0042802">
    <property type="term" value="F:identical protein binding"/>
    <property type="evidence" value="ECO:0007669"/>
    <property type="project" value="TreeGrafter"/>
</dbReference>
<evidence type="ECO:0000256" key="2">
    <source>
        <dbReference type="ARBA" id="ARBA00004496"/>
    </source>
</evidence>
<evidence type="ECO:0000256" key="11">
    <source>
        <dbReference type="ARBA" id="ARBA00022840"/>
    </source>
</evidence>
<dbReference type="EMBL" id="AAYY01000002">
    <property type="protein sequence ID" value="EDP44994.1"/>
    <property type="molecule type" value="Genomic_DNA"/>
</dbReference>
<dbReference type="FunCoup" id="A8PUY8">
    <property type="interactions" value="252"/>
</dbReference>
<evidence type="ECO:0000256" key="7">
    <source>
        <dbReference type="ARBA" id="ARBA00022679"/>
    </source>
</evidence>
<keyword evidence="8" id="KW-0479">Metal-binding</keyword>
<dbReference type="AlphaFoldDB" id="A8PUY8"/>
<dbReference type="InterPro" id="IPR009161">
    <property type="entry name" value="6-Pfructokinase_euk"/>
</dbReference>
<dbReference type="GO" id="GO:0003872">
    <property type="term" value="F:6-phosphofructokinase activity"/>
    <property type="evidence" value="ECO:0007669"/>
    <property type="project" value="UniProtKB-EC"/>
</dbReference>
<dbReference type="EC" id="2.7.1.11" evidence="4"/>
<dbReference type="UniPathway" id="UPA00109">
    <property type="reaction ID" value="UER00182"/>
</dbReference>
<dbReference type="GO" id="GO:0005524">
    <property type="term" value="F:ATP binding"/>
    <property type="evidence" value="ECO:0007669"/>
    <property type="project" value="UniProtKB-KW"/>
</dbReference>
<dbReference type="OMA" id="EWQDQMC"/>
<evidence type="ECO:0000259" key="15">
    <source>
        <dbReference type="Pfam" id="PF00365"/>
    </source>
</evidence>
<dbReference type="PANTHER" id="PTHR13697">
    <property type="entry name" value="PHOSPHOFRUCTOKINASE"/>
    <property type="match status" value="1"/>
</dbReference>
<dbReference type="InterPro" id="IPR035966">
    <property type="entry name" value="PKF_sf"/>
</dbReference>
<dbReference type="FunFam" id="3.40.50.460:FF:000007">
    <property type="entry name" value="ATP-dependent 6-phosphofructokinase"/>
    <property type="match status" value="1"/>
</dbReference>
<dbReference type="InterPro" id="IPR015912">
    <property type="entry name" value="Phosphofructokinase_CS"/>
</dbReference>
<sequence>MAIYHGYETFVIREGFAGLVKGNQESTSNETRAKMNPRMVNDVPLSYGCGDFFRLGDLEDGDSNYHNQYIIQVGWDDVRGWENQGGTLIGSARCKEFLQREGRLNAAYNLISHGISSLVICGGDGSLTGADILRQEWPSLLESLIDQDRISAEQAHSFCQLHIVGLVGSIDNDLTSTDLTIGSSTALLRICEALDAISSTASSHSRAFVVEVMGRHCGWLALMAGIASGADYIFVPERPPPDDWRAHLRESLLSIRDKGKRKSIVIVAEGAIDRELQPIKANMVAEVLSQDLHLDTRVTMLGHTQRGGLPDANDRILATLQGIDALKVLLEDEPSKPAYIIGIREGRIKRLPLRESIERNNLLPKAIADKRFEDAQDARGTDFRASFDTFTYNAAASSAHHKPREALCIGIMHVGAPAGGMNSATRTAVRFCLRRGHTALLIHNGFSGLLKGIITKASWLRVDSWATSGGSELGTNRTLPIENLDGVAEQLQKHNIQALLIIGGFETFTSIKILSEARSKYAAFRIPLLGIPATLSNNVPMNENAIGAHTSLDVMVNACDMIIQSASASRNRVFVVEVQGGQCGFLAVMGALAVSAAVVYTPEDGVTLQQLNCDIQFMRRRFNYDPEYVNDGRIVICNERASSIYTAQTIAKIYGEEGAGIFDCRYERLSHVLQGGTPAPLDRVHAARVAVQCCEFLEKHAGSASAWDPPSAIITVRQASTIITPISQMVNSSDFTNRRGTDIWWSHCKEYVEIISGQKFL</sequence>
<name>A8PUY8_MALGO</name>
<feature type="domain" description="Phosphofructokinase" evidence="15">
    <location>
        <begin position="409"/>
        <end position="697"/>
    </location>
</feature>
<dbReference type="GO" id="GO:0070095">
    <property type="term" value="F:fructose-6-phosphate binding"/>
    <property type="evidence" value="ECO:0007669"/>
    <property type="project" value="TreeGrafter"/>
</dbReference>
<evidence type="ECO:0000256" key="3">
    <source>
        <dbReference type="ARBA" id="ARBA00004679"/>
    </source>
</evidence>
<dbReference type="PROSITE" id="PS00433">
    <property type="entry name" value="PHOSPHOFRUCTOKINASE"/>
    <property type="match status" value="2"/>
</dbReference>
<keyword evidence="17" id="KW-1185">Reference proteome</keyword>
<dbReference type="GO" id="GO:0005739">
    <property type="term" value="C:mitochondrion"/>
    <property type="evidence" value="ECO:0007669"/>
    <property type="project" value="TreeGrafter"/>
</dbReference>
<dbReference type="PRINTS" id="PR00476">
    <property type="entry name" value="PHFRCTKINASE"/>
</dbReference>
<keyword evidence="12" id="KW-0460">Magnesium</keyword>
<evidence type="ECO:0000256" key="14">
    <source>
        <dbReference type="ARBA" id="ARBA00048070"/>
    </source>
</evidence>
<evidence type="ECO:0000256" key="10">
    <source>
        <dbReference type="ARBA" id="ARBA00022777"/>
    </source>
</evidence>
<comment type="subcellular location">
    <subcellularLocation>
        <location evidence="2">Cytoplasm</location>
    </subcellularLocation>
</comment>
<evidence type="ECO:0000256" key="4">
    <source>
        <dbReference type="ARBA" id="ARBA00012055"/>
    </source>
</evidence>
<accession>A8PUY8</accession>
<evidence type="ECO:0000256" key="9">
    <source>
        <dbReference type="ARBA" id="ARBA00022741"/>
    </source>
</evidence>
<dbReference type="GO" id="GO:0061621">
    <property type="term" value="P:canonical glycolysis"/>
    <property type="evidence" value="ECO:0007669"/>
    <property type="project" value="TreeGrafter"/>
</dbReference>
<comment type="caution">
    <text evidence="16">The sequence shown here is derived from an EMBL/GenBank/DDBJ whole genome shotgun (WGS) entry which is preliminary data.</text>
</comment>
<keyword evidence="5" id="KW-0963">Cytoplasm</keyword>
<dbReference type="SUPFAM" id="SSF53784">
    <property type="entry name" value="Phosphofructokinase"/>
    <property type="match status" value="2"/>
</dbReference>
<dbReference type="GO" id="GO:0046872">
    <property type="term" value="F:metal ion binding"/>
    <property type="evidence" value="ECO:0007669"/>
    <property type="project" value="UniProtKB-KW"/>
</dbReference>
<keyword evidence="7" id="KW-0808">Transferase</keyword>
<dbReference type="InParanoid" id="A8PUY8"/>